<name>A0A4R5QI90_9PROT</name>
<evidence type="ECO:0000256" key="2">
    <source>
        <dbReference type="ARBA" id="ARBA00022448"/>
    </source>
</evidence>
<evidence type="ECO:0000259" key="5">
    <source>
        <dbReference type="Pfam" id="PF13458"/>
    </source>
</evidence>
<protein>
    <submittedName>
        <fullName evidence="6">Branched-chain amino acid ABC transporter substrate-binding protein</fullName>
    </submittedName>
</protein>
<dbReference type="CDD" id="cd06338">
    <property type="entry name" value="PBP1_ABC_ligand_binding-like"/>
    <property type="match status" value="1"/>
</dbReference>
<keyword evidence="3" id="KW-0732">Signal</keyword>
<evidence type="ECO:0000256" key="4">
    <source>
        <dbReference type="ARBA" id="ARBA00022970"/>
    </source>
</evidence>
<comment type="caution">
    <text evidence="6">The sequence shown here is derived from an EMBL/GenBank/DDBJ whole genome shotgun (WGS) entry which is preliminary data.</text>
</comment>
<keyword evidence="2" id="KW-0813">Transport</keyword>
<dbReference type="Proteomes" id="UP000295096">
    <property type="component" value="Unassembled WGS sequence"/>
</dbReference>
<dbReference type="SUPFAM" id="SSF53822">
    <property type="entry name" value="Periplasmic binding protein-like I"/>
    <property type="match status" value="1"/>
</dbReference>
<feature type="domain" description="Leucine-binding protein" evidence="5">
    <location>
        <begin position="42"/>
        <end position="376"/>
    </location>
</feature>
<sequence length="429" mass="46469">MTEITRRGLGRVAAGGALNVAAAGALTAAAGAFPALAQGANPIRIGFSMSLSGGLAANGRSALLAQKIWAEDVNAKGGILGRQVQLVSYDDQSNPANVPSLYTKLIDVDKVDMVTSPYATAMIAPSMPVVMQRGMCYVSLFGAGVNEKLKYDRYFSINVTGDDIKGTYARGFLECTKMLPTPPKTISILAVDNDFAQRAAESVRTLSREYGLRIVYDRSYPPSTVDFTPTIRAIQAQRPDVIFFASYPPDSNGILRAVSELRVTAALFGGGMIGTQIAAVQAQLGPILNNLVTWDVYSPEPTMRFPGVVEFQEKYRARAPQEQTDVLGNYLQPYAYAQMQVVEQALNRVGKVDQAALTADMRANKFGTIVGEIEFSALGEWKKERNLFVQFQNITDGDLEKYKKPGTKVILYPPELKSGTLHTPYGAPA</sequence>
<reference evidence="6 7" key="1">
    <citation type="journal article" date="2016" name="J. Microbiol.">
        <title>Dankookia rubra gen. nov., sp. nov., an alphaproteobacterium isolated from sediment of a shallow stream.</title>
        <authorList>
            <person name="Kim W.H."/>
            <person name="Kim D.H."/>
            <person name="Kang K."/>
            <person name="Ahn T.Y."/>
        </authorList>
    </citation>
    <scope>NUCLEOTIDE SEQUENCE [LARGE SCALE GENOMIC DNA]</scope>
    <source>
        <strain evidence="6 7">JCM30602</strain>
    </source>
</reference>
<dbReference type="InterPro" id="IPR000709">
    <property type="entry name" value="Leu_Ile_Val-bd"/>
</dbReference>
<dbReference type="GO" id="GO:0006865">
    <property type="term" value="P:amino acid transport"/>
    <property type="evidence" value="ECO:0007669"/>
    <property type="project" value="UniProtKB-KW"/>
</dbReference>
<dbReference type="EMBL" id="SMSJ01000011">
    <property type="protein sequence ID" value="TDH62508.1"/>
    <property type="molecule type" value="Genomic_DNA"/>
</dbReference>
<dbReference type="Gene3D" id="3.40.50.2300">
    <property type="match status" value="2"/>
</dbReference>
<evidence type="ECO:0000313" key="7">
    <source>
        <dbReference type="Proteomes" id="UP000295096"/>
    </source>
</evidence>
<dbReference type="InterPro" id="IPR028082">
    <property type="entry name" value="Peripla_BP_I"/>
</dbReference>
<evidence type="ECO:0000313" key="6">
    <source>
        <dbReference type="EMBL" id="TDH62508.1"/>
    </source>
</evidence>
<organism evidence="6 7">
    <name type="scientific">Dankookia rubra</name>
    <dbReference type="NCBI Taxonomy" id="1442381"/>
    <lineage>
        <taxon>Bacteria</taxon>
        <taxon>Pseudomonadati</taxon>
        <taxon>Pseudomonadota</taxon>
        <taxon>Alphaproteobacteria</taxon>
        <taxon>Acetobacterales</taxon>
        <taxon>Roseomonadaceae</taxon>
        <taxon>Dankookia</taxon>
    </lineage>
</organism>
<dbReference type="PANTHER" id="PTHR30483">
    <property type="entry name" value="LEUCINE-SPECIFIC-BINDING PROTEIN"/>
    <property type="match status" value="1"/>
</dbReference>
<keyword evidence="7" id="KW-1185">Reference proteome</keyword>
<keyword evidence="4" id="KW-0029">Amino-acid transport</keyword>
<dbReference type="RefSeq" id="WP_133288771.1">
    <property type="nucleotide sequence ID" value="NZ_SMSJ01000011.1"/>
</dbReference>
<gene>
    <name evidence="6" type="ORF">E2C06_11625</name>
</gene>
<proteinExistence type="inferred from homology"/>
<dbReference type="PROSITE" id="PS51318">
    <property type="entry name" value="TAT"/>
    <property type="match status" value="1"/>
</dbReference>
<evidence type="ECO:0000256" key="3">
    <source>
        <dbReference type="ARBA" id="ARBA00022729"/>
    </source>
</evidence>
<dbReference type="Pfam" id="PF13458">
    <property type="entry name" value="Peripla_BP_6"/>
    <property type="match status" value="1"/>
</dbReference>
<dbReference type="PANTHER" id="PTHR30483:SF6">
    <property type="entry name" value="PERIPLASMIC BINDING PROTEIN OF ABC TRANSPORTER FOR NATURAL AMINO ACIDS"/>
    <property type="match status" value="1"/>
</dbReference>
<dbReference type="InterPro" id="IPR051010">
    <property type="entry name" value="BCAA_transport"/>
</dbReference>
<dbReference type="AlphaFoldDB" id="A0A4R5QI90"/>
<dbReference type="InterPro" id="IPR006311">
    <property type="entry name" value="TAT_signal"/>
</dbReference>
<dbReference type="PRINTS" id="PR00337">
    <property type="entry name" value="LEUILEVALBP"/>
</dbReference>
<dbReference type="OrthoDB" id="9791590at2"/>
<evidence type="ECO:0000256" key="1">
    <source>
        <dbReference type="ARBA" id="ARBA00010062"/>
    </source>
</evidence>
<dbReference type="InterPro" id="IPR028081">
    <property type="entry name" value="Leu-bd"/>
</dbReference>
<accession>A0A4R5QI90</accession>
<comment type="similarity">
    <text evidence="1">Belongs to the leucine-binding protein family.</text>
</comment>